<protein>
    <submittedName>
        <fullName evidence="2">Uncharacterized protein</fullName>
    </submittedName>
</protein>
<dbReference type="OrthoDB" id="3645838at2759"/>
<gene>
    <name evidence="2" type="ORF">CBER1_10136</name>
</gene>
<accession>A0A2S6CJT0</accession>
<sequence>MPPPSDQWTGHSTATDESSNNKKPSQSQGSNDNMPRTASATTSSSRSASASNGRHLEDRKASDIASWTAGVPAKSTNPNGVMYDEENPAVQAYIQLKMSLFHRYKDRPSASASRNK</sequence>
<reference evidence="3" key="1">
    <citation type="journal article" date="2017" name="bioRxiv">
        <title>Conservation of a gene cluster reveals novel cercosporin biosynthetic mechanisms and extends production to the genus Colletotrichum.</title>
        <authorList>
            <person name="de Jonge R."/>
            <person name="Ebert M.K."/>
            <person name="Huitt-Roehl C.R."/>
            <person name="Pal P."/>
            <person name="Suttle J.C."/>
            <person name="Spanner R.E."/>
            <person name="Neubauer J.D."/>
            <person name="Jurick W.M.II."/>
            <person name="Stott K.A."/>
            <person name="Secor G.A."/>
            <person name="Thomma B.P.H.J."/>
            <person name="Van de Peer Y."/>
            <person name="Townsend C.A."/>
            <person name="Bolton M.D."/>
        </authorList>
    </citation>
    <scope>NUCLEOTIDE SEQUENCE [LARGE SCALE GENOMIC DNA]</scope>
    <source>
        <strain evidence="3">CBS538.71</strain>
    </source>
</reference>
<dbReference type="AlphaFoldDB" id="A0A2S6CJT0"/>
<organism evidence="2 3">
    <name type="scientific">Cercospora berteroae</name>
    <dbReference type="NCBI Taxonomy" id="357750"/>
    <lineage>
        <taxon>Eukaryota</taxon>
        <taxon>Fungi</taxon>
        <taxon>Dikarya</taxon>
        <taxon>Ascomycota</taxon>
        <taxon>Pezizomycotina</taxon>
        <taxon>Dothideomycetes</taxon>
        <taxon>Dothideomycetidae</taxon>
        <taxon>Mycosphaerellales</taxon>
        <taxon>Mycosphaerellaceae</taxon>
        <taxon>Cercospora</taxon>
    </lineage>
</organism>
<feature type="compositionally biased region" description="Low complexity" evidence="1">
    <location>
        <begin position="36"/>
        <end position="51"/>
    </location>
</feature>
<comment type="caution">
    <text evidence="2">The sequence shown here is derived from an EMBL/GenBank/DDBJ whole genome shotgun (WGS) entry which is preliminary data.</text>
</comment>
<evidence type="ECO:0000256" key="1">
    <source>
        <dbReference type="SAM" id="MobiDB-lite"/>
    </source>
</evidence>
<dbReference type="Proteomes" id="UP000237631">
    <property type="component" value="Unassembled WGS sequence"/>
</dbReference>
<evidence type="ECO:0000313" key="2">
    <source>
        <dbReference type="EMBL" id="PPJ59972.1"/>
    </source>
</evidence>
<proteinExistence type="predicted"/>
<keyword evidence="3" id="KW-1185">Reference proteome</keyword>
<name>A0A2S6CJT0_9PEZI</name>
<dbReference type="EMBL" id="PNEN01000321">
    <property type="protein sequence ID" value="PPJ59972.1"/>
    <property type="molecule type" value="Genomic_DNA"/>
</dbReference>
<feature type="region of interest" description="Disordered" evidence="1">
    <location>
        <begin position="1"/>
        <end position="83"/>
    </location>
</feature>
<feature type="compositionally biased region" description="Polar residues" evidence="1">
    <location>
        <begin position="1"/>
        <end position="34"/>
    </location>
</feature>
<evidence type="ECO:0000313" key="3">
    <source>
        <dbReference type="Proteomes" id="UP000237631"/>
    </source>
</evidence>